<sequence>MNRNPRLSSFLLLGVLVSLTITIPAAYHLKSFFYQILLLGIFLGLLISFLLWKKSISHTVVDIIIGGSCFFWISHGSDVRSVLTFFIGGLMGLGISFLPSYWRIGIFTPMLFVLAIFGLGLLTSP</sequence>
<dbReference type="Proteomes" id="UP000317171">
    <property type="component" value="Chromosome"/>
</dbReference>
<evidence type="ECO:0000256" key="1">
    <source>
        <dbReference type="SAM" id="Phobius"/>
    </source>
</evidence>
<name>A0A517RJI2_9PLAN</name>
<keyword evidence="3" id="KW-1185">Reference proteome</keyword>
<gene>
    <name evidence="2" type="ORF">Pan241w_41450</name>
</gene>
<keyword evidence="1" id="KW-0812">Transmembrane</keyword>
<protein>
    <submittedName>
        <fullName evidence="2">Uncharacterized protein</fullName>
    </submittedName>
</protein>
<evidence type="ECO:0000313" key="3">
    <source>
        <dbReference type="Proteomes" id="UP000317171"/>
    </source>
</evidence>
<keyword evidence="1" id="KW-1133">Transmembrane helix</keyword>
<dbReference type="AlphaFoldDB" id="A0A517RJI2"/>
<evidence type="ECO:0000313" key="2">
    <source>
        <dbReference type="EMBL" id="QDT44040.1"/>
    </source>
</evidence>
<proteinExistence type="predicted"/>
<dbReference type="KEGG" id="gaz:Pan241w_41450"/>
<dbReference type="EMBL" id="CP036269">
    <property type="protein sequence ID" value="QDT44040.1"/>
    <property type="molecule type" value="Genomic_DNA"/>
</dbReference>
<feature type="transmembrane region" description="Helical" evidence="1">
    <location>
        <begin position="59"/>
        <end position="75"/>
    </location>
</feature>
<feature type="transmembrane region" description="Helical" evidence="1">
    <location>
        <begin position="32"/>
        <end position="52"/>
    </location>
</feature>
<feature type="transmembrane region" description="Helical" evidence="1">
    <location>
        <begin position="105"/>
        <end position="123"/>
    </location>
</feature>
<accession>A0A517RJI2</accession>
<reference evidence="2 3" key="1">
    <citation type="submission" date="2019-02" db="EMBL/GenBank/DDBJ databases">
        <title>Deep-cultivation of Planctomycetes and their phenomic and genomic characterization uncovers novel biology.</title>
        <authorList>
            <person name="Wiegand S."/>
            <person name="Jogler M."/>
            <person name="Boedeker C."/>
            <person name="Pinto D."/>
            <person name="Vollmers J."/>
            <person name="Rivas-Marin E."/>
            <person name="Kohn T."/>
            <person name="Peeters S.H."/>
            <person name="Heuer A."/>
            <person name="Rast P."/>
            <person name="Oberbeckmann S."/>
            <person name="Bunk B."/>
            <person name="Jeske O."/>
            <person name="Meyerdierks A."/>
            <person name="Storesund J.E."/>
            <person name="Kallscheuer N."/>
            <person name="Luecker S."/>
            <person name="Lage O.M."/>
            <person name="Pohl T."/>
            <person name="Merkel B.J."/>
            <person name="Hornburger P."/>
            <person name="Mueller R.-W."/>
            <person name="Bruemmer F."/>
            <person name="Labrenz M."/>
            <person name="Spormann A.M."/>
            <person name="Op den Camp H."/>
            <person name="Overmann J."/>
            <person name="Amann R."/>
            <person name="Jetten M.S.M."/>
            <person name="Mascher T."/>
            <person name="Medema M.H."/>
            <person name="Devos D.P."/>
            <person name="Kaster A.-K."/>
            <person name="Ovreas L."/>
            <person name="Rohde M."/>
            <person name="Galperin M.Y."/>
            <person name="Jogler C."/>
        </authorList>
    </citation>
    <scope>NUCLEOTIDE SEQUENCE [LARGE SCALE GENOMIC DNA]</scope>
    <source>
        <strain evidence="2 3">Pan241w</strain>
    </source>
</reference>
<organism evidence="2 3">
    <name type="scientific">Gimesia alba</name>
    <dbReference type="NCBI Taxonomy" id="2527973"/>
    <lineage>
        <taxon>Bacteria</taxon>
        <taxon>Pseudomonadati</taxon>
        <taxon>Planctomycetota</taxon>
        <taxon>Planctomycetia</taxon>
        <taxon>Planctomycetales</taxon>
        <taxon>Planctomycetaceae</taxon>
        <taxon>Gimesia</taxon>
    </lineage>
</organism>
<keyword evidence="1" id="KW-0472">Membrane</keyword>